<dbReference type="Pfam" id="PF05406">
    <property type="entry name" value="WGR"/>
    <property type="match status" value="1"/>
</dbReference>
<accession>A0A1S8WVR1</accession>
<dbReference type="InterPro" id="IPR008893">
    <property type="entry name" value="WGR_domain"/>
</dbReference>
<dbReference type="SUPFAM" id="SSF142921">
    <property type="entry name" value="WGR domain-like"/>
    <property type="match status" value="1"/>
</dbReference>
<feature type="domain" description="WGR" evidence="2">
    <location>
        <begin position="12"/>
        <end position="103"/>
    </location>
</feature>
<dbReference type="Proteomes" id="UP000243686">
    <property type="component" value="Unassembled WGS sequence"/>
</dbReference>
<gene>
    <name evidence="3" type="ORF">X801_05814</name>
</gene>
<name>A0A1S8WVR1_OPIVI</name>
<keyword evidence="4" id="KW-1185">Reference proteome</keyword>
<evidence type="ECO:0000313" key="4">
    <source>
        <dbReference type="Proteomes" id="UP000243686"/>
    </source>
</evidence>
<dbReference type="AlphaFoldDB" id="A0A1S8WVR1"/>
<evidence type="ECO:0000313" key="3">
    <source>
        <dbReference type="EMBL" id="OON18333.1"/>
    </source>
</evidence>
<evidence type="ECO:0000259" key="2">
    <source>
        <dbReference type="PROSITE" id="PS51977"/>
    </source>
</evidence>
<protein>
    <recommendedName>
        <fullName evidence="2">WGR domain-containing protein</fullName>
    </recommendedName>
</protein>
<sequence>MPPKRKVTSAVKTSVKQAKTDDDTDEKLTLKKKLSALKKVEDKKTHKVDKNFCVAGGETGQSATLGPFDQLGQAITSFEKKFTDKTANKWDERMNFKFRPGKYSIVDVVDASEPDDVPVIQQTSVNDELSGAHYMKPRKDLFGGYSAPKLLNMPCVR</sequence>
<organism evidence="3 4">
    <name type="scientific">Opisthorchis viverrini</name>
    <name type="common">Southeast Asian liver fluke</name>
    <dbReference type="NCBI Taxonomy" id="6198"/>
    <lineage>
        <taxon>Eukaryota</taxon>
        <taxon>Metazoa</taxon>
        <taxon>Spiralia</taxon>
        <taxon>Lophotrochozoa</taxon>
        <taxon>Platyhelminthes</taxon>
        <taxon>Trematoda</taxon>
        <taxon>Digenea</taxon>
        <taxon>Opisthorchiida</taxon>
        <taxon>Opisthorchiata</taxon>
        <taxon>Opisthorchiidae</taxon>
        <taxon>Opisthorchis</taxon>
    </lineage>
</organism>
<reference evidence="3 4" key="1">
    <citation type="submission" date="2015-03" db="EMBL/GenBank/DDBJ databases">
        <title>Draft genome of the nematode, Opisthorchis viverrini.</title>
        <authorList>
            <person name="Mitreva M."/>
        </authorList>
    </citation>
    <scope>NUCLEOTIDE SEQUENCE [LARGE SCALE GENOMIC DNA]</scope>
    <source>
        <strain evidence="3">Khon Kaen</strain>
    </source>
</reference>
<evidence type="ECO:0000256" key="1">
    <source>
        <dbReference type="SAM" id="MobiDB-lite"/>
    </source>
</evidence>
<dbReference type="EMBL" id="KV894286">
    <property type="protein sequence ID" value="OON18333.1"/>
    <property type="molecule type" value="Genomic_DNA"/>
</dbReference>
<feature type="region of interest" description="Disordered" evidence="1">
    <location>
        <begin position="1"/>
        <end position="25"/>
    </location>
</feature>
<dbReference type="PROSITE" id="PS51977">
    <property type="entry name" value="WGR"/>
    <property type="match status" value="1"/>
</dbReference>
<proteinExistence type="predicted"/>
<dbReference type="InterPro" id="IPR036930">
    <property type="entry name" value="WGR_dom_sf"/>
</dbReference>